<dbReference type="InterPro" id="IPR011005">
    <property type="entry name" value="Dihydropteroate_synth-like_sf"/>
</dbReference>
<dbReference type="OrthoDB" id="358252at2"/>
<evidence type="ECO:0000259" key="7">
    <source>
        <dbReference type="PROSITE" id="PS50972"/>
    </source>
</evidence>
<dbReference type="Gene3D" id="3.20.20.20">
    <property type="entry name" value="Dihydropteroate synthase-like"/>
    <property type="match status" value="1"/>
</dbReference>
<organism evidence="8 9">
    <name type="scientific">Ruminiclostridium cellulolyticum (strain ATCC 35319 / DSM 5812 / JCM 6584 / H10)</name>
    <name type="common">Clostridium cellulolyticum</name>
    <dbReference type="NCBI Taxonomy" id="394503"/>
    <lineage>
        <taxon>Bacteria</taxon>
        <taxon>Bacillati</taxon>
        <taxon>Bacillota</taxon>
        <taxon>Clostridia</taxon>
        <taxon>Eubacteriales</taxon>
        <taxon>Oscillospiraceae</taxon>
        <taxon>Ruminiclostridium</taxon>
    </lineage>
</organism>
<evidence type="ECO:0000256" key="2">
    <source>
        <dbReference type="ARBA" id="ARBA00022603"/>
    </source>
</evidence>
<dbReference type="InterPro" id="IPR000489">
    <property type="entry name" value="Pterin-binding_dom"/>
</dbReference>
<dbReference type="STRING" id="394503.Ccel_2473"/>
<evidence type="ECO:0000256" key="3">
    <source>
        <dbReference type="ARBA" id="ARBA00022628"/>
    </source>
</evidence>
<comment type="similarity">
    <text evidence="1">Belongs to the vitamin-B12 dependent methionine synthase family.</text>
</comment>
<dbReference type="PROSITE" id="PS50972">
    <property type="entry name" value="PTERIN_BINDING"/>
    <property type="match status" value="1"/>
</dbReference>
<dbReference type="InterPro" id="IPR050554">
    <property type="entry name" value="Met_Synthase/Corrinoid"/>
</dbReference>
<dbReference type="RefSeq" id="WP_015925890.1">
    <property type="nucleotide sequence ID" value="NC_011898.1"/>
</dbReference>
<evidence type="ECO:0000313" key="8">
    <source>
        <dbReference type="EMBL" id="ACL76801.1"/>
    </source>
</evidence>
<dbReference type="GO" id="GO:0008705">
    <property type="term" value="F:methionine synthase activity"/>
    <property type="evidence" value="ECO:0007669"/>
    <property type="project" value="TreeGrafter"/>
</dbReference>
<dbReference type="Proteomes" id="UP000001349">
    <property type="component" value="Chromosome"/>
</dbReference>
<evidence type="ECO:0000256" key="5">
    <source>
        <dbReference type="ARBA" id="ARBA00022723"/>
    </source>
</evidence>
<keyword evidence="9" id="KW-1185">Reference proteome</keyword>
<dbReference type="KEGG" id="cce:Ccel_2473"/>
<dbReference type="GO" id="GO:0046872">
    <property type="term" value="F:metal ion binding"/>
    <property type="evidence" value="ECO:0007669"/>
    <property type="project" value="UniProtKB-KW"/>
</dbReference>
<keyword evidence="6" id="KW-0170">Cobalt</keyword>
<feature type="domain" description="Pterin-binding" evidence="7">
    <location>
        <begin position="1"/>
        <end position="245"/>
    </location>
</feature>
<evidence type="ECO:0000256" key="1">
    <source>
        <dbReference type="ARBA" id="ARBA00010398"/>
    </source>
</evidence>
<evidence type="ECO:0000313" key="9">
    <source>
        <dbReference type="Proteomes" id="UP000001349"/>
    </source>
</evidence>
<protein>
    <submittedName>
        <fullName evidence="8">Dihydropteroate synthase DHPS</fullName>
    </submittedName>
</protein>
<dbReference type="GO" id="GO:0050667">
    <property type="term" value="P:homocysteine metabolic process"/>
    <property type="evidence" value="ECO:0007669"/>
    <property type="project" value="TreeGrafter"/>
</dbReference>
<gene>
    <name evidence="8" type="ordered locus">Ccel_2473</name>
</gene>
<name>B8I636_RUMCH</name>
<dbReference type="PANTHER" id="PTHR45833">
    <property type="entry name" value="METHIONINE SYNTHASE"/>
    <property type="match status" value="1"/>
</dbReference>
<dbReference type="AlphaFoldDB" id="B8I636"/>
<dbReference type="HOGENOM" id="CLU_070996_0_0_9"/>
<dbReference type="GO" id="GO:0031419">
    <property type="term" value="F:cobalamin binding"/>
    <property type="evidence" value="ECO:0007669"/>
    <property type="project" value="UniProtKB-KW"/>
</dbReference>
<dbReference type="GO" id="GO:0046653">
    <property type="term" value="P:tetrahydrofolate metabolic process"/>
    <property type="evidence" value="ECO:0007669"/>
    <property type="project" value="TreeGrafter"/>
</dbReference>
<dbReference type="GO" id="GO:0005829">
    <property type="term" value="C:cytosol"/>
    <property type="evidence" value="ECO:0007669"/>
    <property type="project" value="TreeGrafter"/>
</dbReference>
<keyword evidence="3" id="KW-0846">Cobalamin</keyword>
<proteinExistence type="inferred from homology"/>
<dbReference type="Pfam" id="PF00809">
    <property type="entry name" value="Pterin_bind"/>
    <property type="match status" value="1"/>
</dbReference>
<sequence length="261" mass="28649">MIIVGEKLNSSIPKMFEKMKEKDTETIKQIAISQQEAGAGYLDINTAIFREDEFEMLKYILDIVLENTDCGIMLDSPSPAVIEKALPLISGRDIIINSVTLQDRIKELLPLAKSYKTGVVGLPIDEEGIPKTVEKRVENSLKLIELMNKEGIKSTDIYIDALAEAVAAESEASAITIRAIDGIRKANPDVHIICGVSNVSFGLPKRTAINSVFLSAAIFAGLDSGIVDITNEQIQSTIYTAEMIAGLDEYCMEYLGYIRSR</sequence>
<dbReference type="PANTHER" id="PTHR45833:SF1">
    <property type="entry name" value="METHIONINE SYNTHASE"/>
    <property type="match status" value="1"/>
</dbReference>
<evidence type="ECO:0000256" key="4">
    <source>
        <dbReference type="ARBA" id="ARBA00022679"/>
    </source>
</evidence>
<accession>B8I636</accession>
<dbReference type="GO" id="GO:0032259">
    <property type="term" value="P:methylation"/>
    <property type="evidence" value="ECO:0007669"/>
    <property type="project" value="UniProtKB-KW"/>
</dbReference>
<evidence type="ECO:0000256" key="6">
    <source>
        <dbReference type="ARBA" id="ARBA00023285"/>
    </source>
</evidence>
<keyword evidence="2" id="KW-0489">Methyltransferase</keyword>
<keyword evidence="4" id="KW-0808">Transferase</keyword>
<reference evidence="8 9" key="1">
    <citation type="submission" date="2009-01" db="EMBL/GenBank/DDBJ databases">
        <title>Complete sequence of Clostridium cellulolyticum H10.</title>
        <authorList>
            <consortium name="US DOE Joint Genome Institute"/>
            <person name="Lucas S."/>
            <person name="Copeland A."/>
            <person name="Lapidus A."/>
            <person name="Glavina del Rio T."/>
            <person name="Dalin E."/>
            <person name="Tice H."/>
            <person name="Bruce D."/>
            <person name="Goodwin L."/>
            <person name="Pitluck S."/>
            <person name="Chertkov O."/>
            <person name="Saunders E."/>
            <person name="Brettin T."/>
            <person name="Detter J.C."/>
            <person name="Han C."/>
            <person name="Larimer F."/>
            <person name="Land M."/>
            <person name="Hauser L."/>
            <person name="Kyrpides N."/>
            <person name="Ivanova N."/>
            <person name="Zhou J."/>
            <person name="Richardson P."/>
        </authorList>
    </citation>
    <scope>NUCLEOTIDE SEQUENCE [LARGE SCALE GENOMIC DNA]</scope>
    <source>
        <strain evidence="9">ATCC 35319 / DSM 5812 / JCM 6584 / H10</strain>
    </source>
</reference>
<keyword evidence="5" id="KW-0479">Metal-binding</keyword>
<dbReference type="NCBIfam" id="NF005719">
    <property type="entry name" value="PRK07535.1"/>
    <property type="match status" value="1"/>
</dbReference>
<dbReference type="eggNOG" id="COG1410">
    <property type="taxonomic scope" value="Bacteria"/>
</dbReference>
<dbReference type="EMBL" id="CP001348">
    <property type="protein sequence ID" value="ACL76801.1"/>
    <property type="molecule type" value="Genomic_DNA"/>
</dbReference>
<dbReference type="SUPFAM" id="SSF51717">
    <property type="entry name" value="Dihydropteroate synthetase-like"/>
    <property type="match status" value="1"/>
</dbReference>